<dbReference type="Proteomes" id="UP000309848">
    <property type="component" value="Unassembled WGS sequence"/>
</dbReference>
<evidence type="ECO:0008006" key="3">
    <source>
        <dbReference type="Google" id="ProtNLM"/>
    </source>
</evidence>
<evidence type="ECO:0000313" key="1">
    <source>
        <dbReference type="EMBL" id="TGX43334.1"/>
    </source>
</evidence>
<name>A0A4S1WJF4_9SPHN</name>
<dbReference type="OrthoDB" id="7376075at2"/>
<proteinExistence type="predicted"/>
<accession>A0A4S1WJF4</accession>
<dbReference type="AlphaFoldDB" id="A0A4S1WJF4"/>
<keyword evidence="2" id="KW-1185">Reference proteome</keyword>
<protein>
    <recommendedName>
        <fullName evidence="3">XRE family transcriptional regulator</fullName>
    </recommendedName>
</protein>
<dbReference type="EMBL" id="SRXU01000003">
    <property type="protein sequence ID" value="TGX43334.1"/>
    <property type="molecule type" value="Genomic_DNA"/>
</dbReference>
<gene>
    <name evidence="1" type="ORF">E5A74_09230</name>
</gene>
<dbReference type="RefSeq" id="WP_135984061.1">
    <property type="nucleotide sequence ID" value="NZ_JAASQM010000002.1"/>
</dbReference>
<comment type="caution">
    <text evidence="1">The sequence shown here is derived from an EMBL/GenBank/DDBJ whole genome shotgun (WGS) entry which is preliminary data.</text>
</comment>
<organism evidence="1 2">
    <name type="scientific">Sphingomonas naasensis</name>
    <dbReference type="NCBI Taxonomy" id="1344951"/>
    <lineage>
        <taxon>Bacteria</taxon>
        <taxon>Pseudomonadati</taxon>
        <taxon>Pseudomonadota</taxon>
        <taxon>Alphaproteobacteria</taxon>
        <taxon>Sphingomonadales</taxon>
        <taxon>Sphingomonadaceae</taxon>
        <taxon>Sphingomonas</taxon>
    </lineage>
</organism>
<evidence type="ECO:0000313" key="2">
    <source>
        <dbReference type="Proteomes" id="UP000309848"/>
    </source>
</evidence>
<sequence length="60" mass="7023">MSVHRKIEKFLRRTNMPATKFGRLALRDPRLVHDLRNGRELRPPTEARIEAFLAALEAQQ</sequence>
<reference evidence="1 2" key="1">
    <citation type="submission" date="2019-04" db="EMBL/GenBank/DDBJ databases">
        <title>Sphingomonas psychrotolerans sp. nov., isolated from soil in the Tianshan Mountains, Xinjiang, China.</title>
        <authorList>
            <person name="Luo Y."/>
            <person name="Sheng H."/>
        </authorList>
    </citation>
    <scope>NUCLEOTIDE SEQUENCE [LARGE SCALE GENOMIC DNA]</scope>
    <source>
        <strain evidence="1 2">KIS18-15</strain>
    </source>
</reference>